<accession>A0ABR8TMU8</accession>
<dbReference type="RefSeq" id="WP_251836168.1">
    <property type="nucleotide sequence ID" value="NZ_JACSQG010000003.1"/>
</dbReference>
<dbReference type="Proteomes" id="UP000611945">
    <property type="component" value="Unassembled WGS sequence"/>
</dbReference>
<dbReference type="EMBL" id="JACSQG010000003">
    <property type="protein sequence ID" value="MBD7977078.1"/>
    <property type="molecule type" value="Genomic_DNA"/>
</dbReference>
<proteinExistence type="predicted"/>
<evidence type="ECO:0008006" key="3">
    <source>
        <dbReference type="Google" id="ProtNLM"/>
    </source>
</evidence>
<comment type="caution">
    <text evidence="1">The sequence shown here is derived from an EMBL/GenBank/DDBJ whole genome shotgun (WGS) entry which is preliminary data.</text>
</comment>
<keyword evidence="2" id="KW-1185">Reference proteome</keyword>
<sequence length="74" mass="8633">MNPLIHPRVFVSLICFCTVVVRSEGMLIADYCTDNRTGQSGRFRLYETQQRLVMLMTDGRKPRRVLGCKKIREK</sequence>
<evidence type="ECO:0000313" key="1">
    <source>
        <dbReference type="EMBL" id="MBD7977078.1"/>
    </source>
</evidence>
<organism evidence="1 2">
    <name type="scientific">Serpens gallinarum</name>
    <dbReference type="NCBI Taxonomy" id="2763075"/>
    <lineage>
        <taxon>Bacteria</taxon>
        <taxon>Pseudomonadati</taxon>
        <taxon>Pseudomonadota</taxon>
        <taxon>Gammaproteobacteria</taxon>
        <taxon>Pseudomonadales</taxon>
        <taxon>Pseudomonadaceae</taxon>
        <taxon>Pseudomonas</taxon>
    </lineage>
</organism>
<name>A0ABR8TMU8_9PSED</name>
<evidence type="ECO:0000313" key="2">
    <source>
        <dbReference type="Proteomes" id="UP000611945"/>
    </source>
</evidence>
<protein>
    <recommendedName>
        <fullName evidence="3">Secreted protein</fullName>
    </recommendedName>
</protein>
<gene>
    <name evidence="1" type="ORF">H9642_07715</name>
</gene>
<reference evidence="1 2" key="1">
    <citation type="submission" date="2020-08" db="EMBL/GenBank/DDBJ databases">
        <title>A Genomic Blueprint of the Chicken Gut Microbiome.</title>
        <authorList>
            <person name="Gilroy R."/>
            <person name="Ravi A."/>
            <person name="Getino M."/>
            <person name="Pursley I."/>
            <person name="Horton D.L."/>
            <person name="Alikhan N.-F."/>
            <person name="Baker D."/>
            <person name="Gharbi K."/>
            <person name="Hall N."/>
            <person name="Watson M."/>
            <person name="Adriaenssens E.M."/>
            <person name="Foster-Nyarko E."/>
            <person name="Jarju S."/>
            <person name="Secka A."/>
            <person name="Antonio M."/>
            <person name="Oren A."/>
            <person name="Chaudhuri R."/>
            <person name="La Ragione R.M."/>
            <person name="Hildebrand F."/>
            <person name="Pallen M.J."/>
        </authorList>
    </citation>
    <scope>NUCLEOTIDE SEQUENCE [LARGE SCALE GENOMIC DNA]</scope>
    <source>
        <strain evidence="1 2">Sa2CUA2</strain>
    </source>
</reference>